<evidence type="ECO:0000313" key="4">
    <source>
        <dbReference type="Proteomes" id="UP001320245"/>
    </source>
</evidence>
<name>A0AAN9YH79_9PEZI</name>
<feature type="compositionally biased region" description="Basic and acidic residues" evidence="2">
    <location>
        <begin position="284"/>
        <end position="293"/>
    </location>
</feature>
<dbReference type="AlphaFoldDB" id="A0AAN9YH79"/>
<organism evidence="3 4">
    <name type="scientific">Cytospora paraplurivora</name>
    <dbReference type="NCBI Taxonomy" id="2898453"/>
    <lineage>
        <taxon>Eukaryota</taxon>
        <taxon>Fungi</taxon>
        <taxon>Dikarya</taxon>
        <taxon>Ascomycota</taxon>
        <taxon>Pezizomycotina</taxon>
        <taxon>Sordariomycetes</taxon>
        <taxon>Sordariomycetidae</taxon>
        <taxon>Diaporthales</taxon>
        <taxon>Cytosporaceae</taxon>
        <taxon>Cytospora</taxon>
    </lineage>
</organism>
<proteinExistence type="predicted"/>
<evidence type="ECO:0000256" key="2">
    <source>
        <dbReference type="SAM" id="MobiDB-lite"/>
    </source>
</evidence>
<gene>
    <name evidence="3" type="ORF">SLS53_004457</name>
</gene>
<feature type="compositionally biased region" description="Low complexity" evidence="2">
    <location>
        <begin position="269"/>
        <end position="281"/>
    </location>
</feature>
<sequence length="444" mass="49044">MASTAASATSPQPSNDDIDKSGITSVVSWELADGTNEYLQAVRGGSSSTLCRPKLHIRYESASRAAFFIFQLSILLKPKRNKAKNTAQLFILIPPESINKLSATSGENIPEMVRNLLSDTVCLRFSLRTPPTVICPPAPARLVPKNEHGAGTLASLQELARQNNIAIYLSHRALDQSRLQTLCTAASSSGLTSGAFNSTATLYGGQGGRPLDASYIAVVGEDIGVYDAAELPPAESPPSYNDLGPSPPPESSSPELPPAAESRKRPRRSSSNDGSRSTSPSCGGERKLMKQRDAQTTWEPRPHGDGLGKQVVQAGHPEKTELAALLERQIERMEQRLTTRLDCRLDRFEQLVREQLQEHKRSITEMVDERMDHHEEQTQIVLDHLRREVESDVEEQLITKKAELDEQFKDEREDIQAGLEERFADLEESITARFSSARAYLEFD</sequence>
<dbReference type="Proteomes" id="UP001320245">
    <property type="component" value="Unassembled WGS sequence"/>
</dbReference>
<comment type="caution">
    <text evidence="3">The sequence shown here is derived from an EMBL/GenBank/DDBJ whole genome shotgun (WGS) entry which is preliminary data.</text>
</comment>
<feature type="compositionally biased region" description="Pro residues" evidence="2">
    <location>
        <begin position="245"/>
        <end position="257"/>
    </location>
</feature>
<feature type="coiled-coil region" evidence="1">
    <location>
        <begin position="394"/>
        <end position="421"/>
    </location>
</feature>
<dbReference type="EMBL" id="JAJSPL020000015">
    <property type="protein sequence ID" value="KAK7742313.1"/>
    <property type="molecule type" value="Genomic_DNA"/>
</dbReference>
<evidence type="ECO:0000256" key="1">
    <source>
        <dbReference type="SAM" id="Coils"/>
    </source>
</evidence>
<feature type="region of interest" description="Disordered" evidence="2">
    <location>
        <begin position="229"/>
        <end position="310"/>
    </location>
</feature>
<evidence type="ECO:0000313" key="3">
    <source>
        <dbReference type="EMBL" id="KAK7742313.1"/>
    </source>
</evidence>
<feature type="region of interest" description="Disordered" evidence="2">
    <location>
        <begin position="1"/>
        <end position="20"/>
    </location>
</feature>
<protein>
    <submittedName>
        <fullName evidence="3">Uncharacterized protein</fullName>
    </submittedName>
</protein>
<accession>A0AAN9YH79</accession>
<keyword evidence="1" id="KW-0175">Coiled coil</keyword>
<feature type="compositionally biased region" description="Low complexity" evidence="2">
    <location>
        <begin position="229"/>
        <end position="239"/>
    </location>
</feature>
<keyword evidence="4" id="KW-1185">Reference proteome</keyword>
<reference evidence="3 4" key="1">
    <citation type="journal article" date="2023" name="PLoS ONE">
        <title>Cytospora paraplurivora sp. nov. isolated from orchards with fruit tree decline syndrome in Ontario, Canada.</title>
        <authorList>
            <person name="Ilyukhin E."/>
            <person name="Nguyen H.D.T."/>
            <person name="Castle A.J."/>
            <person name="Ellouze W."/>
        </authorList>
    </citation>
    <scope>NUCLEOTIDE SEQUENCE [LARGE SCALE GENOMIC DNA]</scope>
    <source>
        <strain evidence="3 4">FDS-564</strain>
    </source>
</reference>
<feature type="compositionally biased region" description="Low complexity" evidence="2">
    <location>
        <begin position="1"/>
        <end position="14"/>
    </location>
</feature>